<evidence type="ECO:0000256" key="11">
    <source>
        <dbReference type="HAMAP-Rule" id="MF_00230"/>
    </source>
</evidence>
<proteinExistence type="inferred from homology"/>
<protein>
    <recommendedName>
        <fullName evidence="5 11">Nicotinate-nucleotide--dimethylbenzimidazole phosphoribosyltransferase</fullName>
        <shortName evidence="11">NN:DBI PRT</shortName>
        <ecNumber evidence="4 11">2.4.2.21</ecNumber>
    </recommendedName>
    <alternativeName>
        <fullName evidence="9 11">N(1)-alpha-phosphoribosyltransferase</fullName>
    </alternativeName>
</protein>
<dbReference type="NCBIfam" id="NF000996">
    <property type="entry name" value="PRK00105.1"/>
    <property type="match status" value="1"/>
</dbReference>
<dbReference type="NCBIfam" id="TIGR03160">
    <property type="entry name" value="cobT_DBIPRT"/>
    <property type="match status" value="1"/>
</dbReference>
<evidence type="ECO:0000313" key="13">
    <source>
        <dbReference type="Proteomes" id="UP000189464"/>
    </source>
</evidence>
<dbReference type="InterPro" id="IPR017846">
    <property type="entry name" value="Nict_dMeBzImd_PRibTrfase_bact"/>
</dbReference>
<reference evidence="12 13" key="1">
    <citation type="journal article" date="2016" name="Int. J. Syst. Evol. Microbiol.">
        <title>Desulfotomaculum ferrireducens sp. nov., a moderately thermophilic sulfate-reducing and dissimilatory Fe(III)-reducing bacterium isolated from compost.</title>
        <authorList>
            <person name="Yang G."/>
            <person name="Guo J."/>
            <person name="Zhuang L."/>
            <person name="Yuan Y."/>
            <person name="Zhou S."/>
        </authorList>
    </citation>
    <scope>NUCLEOTIDE SEQUENCE [LARGE SCALE GENOMIC DNA]</scope>
    <source>
        <strain evidence="12 13">GSS09</strain>
    </source>
</reference>
<dbReference type="KEGG" id="dfg:B0537_14055"/>
<dbReference type="RefSeq" id="WP_077715138.1">
    <property type="nucleotide sequence ID" value="NZ_CP019698.1"/>
</dbReference>
<dbReference type="InterPro" id="IPR003200">
    <property type="entry name" value="Nict_dMeBzImd_PRibTrfase"/>
</dbReference>
<gene>
    <name evidence="11" type="primary">cobT</name>
    <name evidence="12" type="ORF">B0537_14055</name>
</gene>
<evidence type="ECO:0000256" key="10">
    <source>
        <dbReference type="ARBA" id="ARBA00047340"/>
    </source>
</evidence>
<dbReference type="PANTHER" id="PTHR43463">
    <property type="entry name" value="NICOTINATE-NUCLEOTIDE--DIMETHYLBENZIMIDAZOLE PHOSPHORIBOSYLTRANSFERASE"/>
    <property type="match status" value="1"/>
</dbReference>
<evidence type="ECO:0000256" key="7">
    <source>
        <dbReference type="ARBA" id="ARBA00022676"/>
    </source>
</evidence>
<evidence type="ECO:0000256" key="1">
    <source>
        <dbReference type="ARBA" id="ARBA00002197"/>
    </source>
</evidence>
<sequence>MSLLKETLAQIKRPNQDMEKQARRRLDNLTKPPGSLGLLEEIAYRLAGIQGQVLPQQAKDKLVIVMAGDHGVTAEGISAFPQEVTPQMVLNFLRGGAGINVLARQAGARVLVADIGVAGKALSYDGLISCRVKSGTDNIAHGPAMSREEAIKAIETGINLVQQQVTDQLALVGTGDMGIGNTTPSSAILAVFSGLEPAQITGRGTGLNNERLQHKIKIITQAIEVNRPNREDGLDVLAKIGGLEIAGLAGVILGCAARQIPVVIDGIISGAAALIAHSLAPLSRDYMFASHLSAEPGHRIMLDLLGLKPVLHLEMRLGEGTGAVLAFHLMEAAVNIINNMATFTEAGVSQG</sequence>
<dbReference type="Pfam" id="PF02277">
    <property type="entry name" value="DBI_PRT"/>
    <property type="match status" value="1"/>
</dbReference>
<keyword evidence="7 11" id="KW-0328">Glycosyltransferase</keyword>
<dbReference type="FunFam" id="3.40.50.10210:FF:000001">
    <property type="entry name" value="Nicotinate-nucleotide--dimethylbenzimidazole phosphoribosyltransferase"/>
    <property type="match status" value="1"/>
</dbReference>
<dbReference type="Proteomes" id="UP000189464">
    <property type="component" value="Chromosome"/>
</dbReference>
<name>A0A1S6IZA1_9FIRM</name>
<dbReference type="InterPro" id="IPR036087">
    <property type="entry name" value="Nict_dMeBzImd_PRibTrfase_sf"/>
</dbReference>
<dbReference type="UniPathway" id="UPA00061">
    <property type="reaction ID" value="UER00516"/>
</dbReference>
<organism evidence="12 13">
    <name type="scientific">Desulforamulus ferrireducens</name>
    <dbReference type="NCBI Taxonomy" id="1833852"/>
    <lineage>
        <taxon>Bacteria</taxon>
        <taxon>Bacillati</taxon>
        <taxon>Bacillota</taxon>
        <taxon>Clostridia</taxon>
        <taxon>Eubacteriales</taxon>
        <taxon>Peptococcaceae</taxon>
        <taxon>Desulforamulus</taxon>
    </lineage>
</organism>
<evidence type="ECO:0000256" key="2">
    <source>
        <dbReference type="ARBA" id="ARBA00005049"/>
    </source>
</evidence>
<evidence type="ECO:0000256" key="6">
    <source>
        <dbReference type="ARBA" id="ARBA00022573"/>
    </source>
</evidence>
<dbReference type="CDD" id="cd02439">
    <property type="entry name" value="DMB-PRT_CobT"/>
    <property type="match status" value="1"/>
</dbReference>
<feature type="active site" description="Proton acceptor" evidence="11">
    <location>
        <position position="319"/>
    </location>
</feature>
<evidence type="ECO:0000256" key="3">
    <source>
        <dbReference type="ARBA" id="ARBA00007110"/>
    </source>
</evidence>
<comment type="pathway">
    <text evidence="2 11">Nucleoside biosynthesis; alpha-ribazole biosynthesis; alpha-ribazole from 5,6-dimethylbenzimidazole: step 1/2.</text>
</comment>
<accession>A0A1S6IZA1</accession>
<dbReference type="OrthoDB" id="9781491at2"/>
<dbReference type="SUPFAM" id="SSF52733">
    <property type="entry name" value="Nicotinate mononucleotide:5,6-dimethylbenzimidazole phosphoribosyltransferase (CobT)"/>
    <property type="match status" value="1"/>
</dbReference>
<evidence type="ECO:0000313" key="12">
    <source>
        <dbReference type="EMBL" id="AQS60098.1"/>
    </source>
</evidence>
<dbReference type="EMBL" id="CP019698">
    <property type="protein sequence ID" value="AQS60098.1"/>
    <property type="molecule type" value="Genomic_DNA"/>
</dbReference>
<dbReference type="Gene3D" id="1.10.1610.10">
    <property type="match status" value="1"/>
</dbReference>
<dbReference type="PANTHER" id="PTHR43463:SF1">
    <property type="entry name" value="NICOTINATE-NUCLEOTIDE--DIMETHYLBENZIMIDAZOLE PHOSPHORIBOSYLTRANSFERASE"/>
    <property type="match status" value="1"/>
</dbReference>
<dbReference type="AlphaFoldDB" id="A0A1S6IZA1"/>
<keyword evidence="8 11" id="KW-0808">Transferase</keyword>
<evidence type="ECO:0000256" key="9">
    <source>
        <dbReference type="ARBA" id="ARBA00030686"/>
    </source>
</evidence>
<keyword evidence="13" id="KW-1185">Reference proteome</keyword>
<evidence type="ECO:0000256" key="4">
    <source>
        <dbReference type="ARBA" id="ARBA00011991"/>
    </source>
</evidence>
<comment type="similarity">
    <text evidence="3 11">Belongs to the CobT family.</text>
</comment>
<evidence type="ECO:0000256" key="5">
    <source>
        <dbReference type="ARBA" id="ARBA00015486"/>
    </source>
</evidence>
<dbReference type="STRING" id="1833852.B0537_14055"/>
<keyword evidence="6 11" id="KW-0169">Cobalamin biosynthesis</keyword>
<evidence type="ECO:0000256" key="8">
    <source>
        <dbReference type="ARBA" id="ARBA00022679"/>
    </source>
</evidence>
<dbReference type="InterPro" id="IPR023195">
    <property type="entry name" value="Nict_dMeBzImd_PRibTrfase_N"/>
</dbReference>
<comment type="function">
    <text evidence="1 11">Catalyzes the synthesis of alpha-ribazole-5'-phosphate from nicotinate mononucleotide (NAMN) and 5,6-dimethylbenzimidazole (DMB).</text>
</comment>
<dbReference type="GO" id="GO:0008939">
    <property type="term" value="F:nicotinate-nucleotide-dimethylbenzimidazole phosphoribosyltransferase activity"/>
    <property type="evidence" value="ECO:0007669"/>
    <property type="project" value="UniProtKB-UniRule"/>
</dbReference>
<dbReference type="EC" id="2.4.2.21" evidence="4 11"/>
<comment type="catalytic activity">
    <reaction evidence="10 11">
        <text>5,6-dimethylbenzimidazole + nicotinate beta-D-ribonucleotide = alpha-ribazole 5'-phosphate + nicotinate + H(+)</text>
        <dbReference type="Rhea" id="RHEA:11196"/>
        <dbReference type="ChEBI" id="CHEBI:15378"/>
        <dbReference type="ChEBI" id="CHEBI:15890"/>
        <dbReference type="ChEBI" id="CHEBI:32544"/>
        <dbReference type="ChEBI" id="CHEBI:57502"/>
        <dbReference type="ChEBI" id="CHEBI:57918"/>
        <dbReference type="EC" id="2.4.2.21"/>
    </reaction>
</comment>
<dbReference type="Gene3D" id="3.40.50.10210">
    <property type="match status" value="1"/>
</dbReference>
<dbReference type="HAMAP" id="MF_00230">
    <property type="entry name" value="CobT"/>
    <property type="match status" value="1"/>
</dbReference>
<dbReference type="GO" id="GO:0009236">
    <property type="term" value="P:cobalamin biosynthetic process"/>
    <property type="evidence" value="ECO:0007669"/>
    <property type="project" value="UniProtKB-UniRule"/>
</dbReference>